<dbReference type="AlphaFoldDB" id="A0A2A2AM43"/>
<sequence>MANQAPHGIGRPRPQATPSCATIAPFNTPMPAAAMPITTHILPFAAVHGMQAFFAASGAQLPLPALQALLGQAAAPQWLNLPGDSPLMPHELALLQTAWPDAAEAAAAAATAAAGAPGSEGLPALAALRALQHGLAVQPGQGWALVTPCHLQIRTDAIVLHDPAQLALSAAHNAALLAALRALWGDGAQGQAEDGLQLWPLPDGQWLAQAPWLAALVMPSLERVIGQDVRHWLPGLGGASGAASTLQRLQTEAQMLLYTHPVNDERAAQGLAPVNALWFSGTGVVPPQAAAAQPRLAHIHLHTALRDAALAGDFHAWAAQWQALDASLLQQLLTAPPGAEGPAWQLLLAGERRAAWLRPQPPHWRQRLRQALGLRPRDAAMQLLQQL</sequence>
<reference evidence="1 2" key="1">
    <citation type="submission" date="2017-08" db="EMBL/GenBank/DDBJ databases">
        <title>WGS of Clinical strains of the CDC Group NO-1 linked to zoonotic infections in humans.</title>
        <authorList>
            <person name="Bernier A.-M."/>
            <person name="Bernard K."/>
        </authorList>
    </citation>
    <scope>NUCLEOTIDE SEQUENCE [LARGE SCALE GENOMIC DNA]</scope>
    <source>
        <strain evidence="1 2">NML00-0135</strain>
    </source>
</reference>
<dbReference type="Proteomes" id="UP000218054">
    <property type="component" value="Unassembled WGS sequence"/>
</dbReference>
<gene>
    <name evidence="1" type="ORF">CK625_04410</name>
</gene>
<protein>
    <submittedName>
        <fullName evidence="1">Phosphoglycerate mutase</fullName>
    </submittedName>
</protein>
<keyword evidence="2" id="KW-1185">Reference proteome</keyword>
<accession>A0A2A2AM43</accession>
<organism evidence="1 2">
    <name type="scientific">Vandammella animalimorsus</name>
    <dbReference type="NCBI Taxonomy" id="2029117"/>
    <lineage>
        <taxon>Bacteria</taxon>
        <taxon>Pseudomonadati</taxon>
        <taxon>Pseudomonadota</taxon>
        <taxon>Betaproteobacteria</taxon>
        <taxon>Burkholderiales</taxon>
        <taxon>Comamonadaceae</taxon>
        <taxon>Vandammella</taxon>
    </lineage>
</organism>
<dbReference type="EMBL" id="NSJB01000001">
    <property type="protein sequence ID" value="PAT38689.1"/>
    <property type="molecule type" value="Genomic_DNA"/>
</dbReference>
<evidence type="ECO:0000313" key="1">
    <source>
        <dbReference type="EMBL" id="PAT38689.1"/>
    </source>
</evidence>
<comment type="caution">
    <text evidence="1">The sequence shown here is derived from an EMBL/GenBank/DDBJ whole genome shotgun (WGS) entry which is preliminary data.</text>
</comment>
<evidence type="ECO:0000313" key="2">
    <source>
        <dbReference type="Proteomes" id="UP000218054"/>
    </source>
</evidence>
<name>A0A2A2AM43_9BURK</name>
<proteinExistence type="predicted"/>